<evidence type="ECO:0000256" key="3">
    <source>
        <dbReference type="ARBA" id="ARBA00022777"/>
    </source>
</evidence>
<feature type="binding site" evidence="5">
    <location>
        <position position="119"/>
    </location>
    <ligand>
        <name>ATP</name>
        <dbReference type="ChEBI" id="CHEBI:30616"/>
    </ligand>
</feature>
<comment type="caution">
    <text evidence="7">The sequence shown here is derived from an EMBL/GenBank/DDBJ whole genome shotgun (WGS) entry which is preliminary data.</text>
</comment>
<accession>A0A840L411</accession>
<dbReference type="EC" id="2.7.11.1" evidence="7"/>
<feature type="domain" description="Protein kinase" evidence="6">
    <location>
        <begin position="88"/>
        <end position="390"/>
    </location>
</feature>
<dbReference type="PANTHER" id="PTHR43289">
    <property type="entry name" value="MITOGEN-ACTIVATED PROTEIN KINASE KINASE KINASE 20-RELATED"/>
    <property type="match status" value="1"/>
</dbReference>
<dbReference type="EMBL" id="JACHLP010000003">
    <property type="protein sequence ID" value="MBB4843254.1"/>
    <property type="molecule type" value="Genomic_DNA"/>
</dbReference>
<dbReference type="SMART" id="SM00220">
    <property type="entry name" value="S_TKc"/>
    <property type="match status" value="1"/>
</dbReference>
<dbReference type="InterPro" id="IPR011009">
    <property type="entry name" value="Kinase-like_dom_sf"/>
</dbReference>
<sequence>MREIDKARWPRLSPLLDELLDLDEAGARAARLQQLQAAHPELAEDLAELLRRQAEQDAADYLAPPLLQGLAAAEPGPRLAAGQSVGAYTLERIIGQGGMGAVWLARRTDGRYDAQVAIKFLSTGLAGRGDAGRFAREGQILARLAHPHIARMLDAGIAQLDGGIAGTSAGRLPYLVLEYIEDGQPIDRFCEAQQLDLRGRVQLFQSVLAAVAHAHNRLILHRDLKPSNILVTPRGEVKLLDFGIAKLLDEGEDEHALPSGTASELTQQAGRAFTPRYASPEQVQGGEVTTATDVYALGVLLYLLLSGRHPTSTSDNEASTTPLERMRGIVEVEPRKLSETVRAQGGERAKKSARDLRGDLDTIVAKALKKAPAERYANAAELSEDLRRWLAHEPIAARPDSAYYRTAKFVRRHRWGVAAGTFASLAVAAGAGLAVWKAQEAHEQRMQAESLIEFMLGDLRKKLEPVGRLDVLDAVGEKALGYYSQQDARSASADSLGRQARALHLLGEMADARGELDRAEQMFKQAAQSTAELLARNPGEEARVFEHAQSTYWMAYAARRRGDLQAAAAQFEAYRQLAARLTALNPGKPEWQMEQAAAESNLGILQLERNQALEAQQALTRSSELWRQVLAQRPAARLDYASTLGWLANAHQALGDYKQALAAQAAKVALFDDQTNASSNSEVRHIQATASFYSGQLLLLMGQLDPALGKSLEAVVRLKALQALEPGNLEWLQHLCFAQLLVAEIHLAQGDARAGRLALAAVQADTEHLLRQDAKRLAWQVKLKGIQLTLSARLALLEGKPLQTAPLLNYLDGVRTFEGGGKRLKPENNRVVAEAQLLAGDALVESGQAVEAQTLWLNLVNRLQAQVTNRDQDAMALQALALLRLDRPQEALHLAETLAATTYRHPRHAELAALIKK</sequence>
<dbReference type="InterPro" id="IPR017441">
    <property type="entry name" value="Protein_kinase_ATP_BS"/>
</dbReference>
<dbReference type="InterPro" id="IPR011990">
    <property type="entry name" value="TPR-like_helical_dom_sf"/>
</dbReference>
<evidence type="ECO:0000256" key="4">
    <source>
        <dbReference type="ARBA" id="ARBA00022840"/>
    </source>
</evidence>
<dbReference type="CDD" id="cd14014">
    <property type="entry name" value="STKc_PknB_like"/>
    <property type="match status" value="1"/>
</dbReference>
<dbReference type="AlphaFoldDB" id="A0A840L411"/>
<reference evidence="7 8" key="1">
    <citation type="submission" date="2020-08" db="EMBL/GenBank/DDBJ databases">
        <title>Functional genomics of gut bacteria from endangered species of beetles.</title>
        <authorList>
            <person name="Carlos-Shanley C."/>
        </authorList>
    </citation>
    <scope>NUCLEOTIDE SEQUENCE [LARGE SCALE GENOMIC DNA]</scope>
    <source>
        <strain evidence="7 8">S00239</strain>
    </source>
</reference>
<dbReference type="RefSeq" id="WP_184298338.1">
    <property type="nucleotide sequence ID" value="NZ_JACHLP010000003.1"/>
</dbReference>
<dbReference type="SUPFAM" id="SSF48452">
    <property type="entry name" value="TPR-like"/>
    <property type="match status" value="1"/>
</dbReference>
<dbReference type="GO" id="GO:0005524">
    <property type="term" value="F:ATP binding"/>
    <property type="evidence" value="ECO:0007669"/>
    <property type="project" value="UniProtKB-UniRule"/>
</dbReference>
<evidence type="ECO:0000256" key="1">
    <source>
        <dbReference type="ARBA" id="ARBA00022679"/>
    </source>
</evidence>
<evidence type="ECO:0000313" key="7">
    <source>
        <dbReference type="EMBL" id="MBB4843254.1"/>
    </source>
</evidence>
<gene>
    <name evidence="7" type="ORF">HNP55_001773</name>
</gene>
<dbReference type="PROSITE" id="PS50011">
    <property type="entry name" value="PROTEIN_KINASE_DOM"/>
    <property type="match status" value="1"/>
</dbReference>
<protein>
    <submittedName>
        <fullName evidence="7">Serine/threonine-protein kinase</fullName>
        <ecNumber evidence="7">2.7.11.1</ecNumber>
    </submittedName>
</protein>
<evidence type="ECO:0000256" key="5">
    <source>
        <dbReference type="PROSITE-ProRule" id="PRU10141"/>
    </source>
</evidence>
<dbReference type="Gene3D" id="1.25.40.10">
    <property type="entry name" value="Tetratricopeptide repeat domain"/>
    <property type="match status" value="1"/>
</dbReference>
<keyword evidence="2 5" id="KW-0547">Nucleotide-binding</keyword>
<dbReference type="Proteomes" id="UP000562027">
    <property type="component" value="Unassembled WGS sequence"/>
</dbReference>
<organism evidence="7 8">
    <name type="scientific">Roseateles oligotrophus</name>
    <dbReference type="NCBI Taxonomy" id="1769250"/>
    <lineage>
        <taxon>Bacteria</taxon>
        <taxon>Pseudomonadati</taxon>
        <taxon>Pseudomonadota</taxon>
        <taxon>Betaproteobacteria</taxon>
        <taxon>Burkholderiales</taxon>
        <taxon>Sphaerotilaceae</taxon>
        <taxon>Roseateles</taxon>
    </lineage>
</organism>
<evidence type="ECO:0000313" key="8">
    <source>
        <dbReference type="Proteomes" id="UP000562027"/>
    </source>
</evidence>
<dbReference type="Pfam" id="PF00069">
    <property type="entry name" value="Pkinase"/>
    <property type="match status" value="1"/>
</dbReference>
<dbReference type="Gene3D" id="1.10.510.10">
    <property type="entry name" value="Transferase(Phosphotransferase) domain 1"/>
    <property type="match status" value="1"/>
</dbReference>
<keyword evidence="1 7" id="KW-0808">Transferase</keyword>
<keyword evidence="3 7" id="KW-0418">Kinase</keyword>
<dbReference type="PROSITE" id="PS00107">
    <property type="entry name" value="PROTEIN_KINASE_ATP"/>
    <property type="match status" value="1"/>
</dbReference>
<dbReference type="GO" id="GO:0004674">
    <property type="term" value="F:protein serine/threonine kinase activity"/>
    <property type="evidence" value="ECO:0007669"/>
    <property type="project" value="UniProtKB-EC"/>
</dbReference>
<dbReference type="InterPro" id="IPR000719">
    <property type="entry name" value="Prot_kinase_dom"/>
</dbReference>
<evidence type="ECO:0000256" key="2">
    <source>
        <dbReference type="ARBA" id="ARBA00022741"/>
    </source>
</evidence>
<dbReference type="PANTHER" id="PTHR43289:SF34">
    <property type="entry name" value="SERINE_THREONINE-PROTEIN KINASE YBDM-RELATED"/>
    <property type="match status" value="1"/>
</dbReference>
<evidence type="ECO:0000259" key="6">
    <source>
        <dbReference type="PROSITE" id="PS50011"/>
    </source>
</evidence>
<dbReference type="Gene3D" id="3.30.200.20">
    <property type="entry name" value="Phosphorylase Kinase, domain 1"/>
    <property type="match status" value="1"/>
</dbReference>
<dbReference type="SUPFAM" id="SSF56112">
    <property type="entry name" value="Protein kinase-like (PK-like)"/>
    <property type="match status" value="1"/>
</dbReference>
<dbReference type="InterPro" id="IPR008271">
    <property type="entry name" value="Ser/Thr_kinase_AS"/>
</dbReference>
<proteinExistence type="predicted"/>
<dbReference type="PROSITE" id="PS00108">
    <property type="entry name" value="PROTEIN_KINASE_ST"/>
    <property type="match status" value="1"/>
</dbReference>
<keyword evidence="8" id="KW-1185">Reference proteome</keyword>
<name>A0A840L411_9BURK</name>
<keyword evidence="4 5" id="KW-0067">ATP-binding</keyword>